<reference evidence="1 2" key="1">
    <citation type="submission" date="2020-01" db="EMBL/GenBank/DDBJ databases">
        <authorList>
            <consortium name="DOE Joint Genome Institute"/>
            <person name="Haridas S."/>
            <person name="Albert R."/>
            <person name="Binder M."/>
            <person name="Bloem J."/>
            <person name="Labutti K."/>
            <person name="Salamov A."/>
            <person name="Andreopoulos B."/>
            <person name="Baker S.E."/>
            <person name="Barry K."/>
            <person name="Bills G."/>
            <person name="Bluhm B.H."/>
            <person name="Cannon C."/>
            <person name="Castanera R."/>
            <person name="Culley D.E."/>
            <person name="Daum C."/>
            <person name="Ezra D."/>
            <person name="Gonzalez J.B."/>
            <person name="Henrissat B."/>
            <person name="Kuo A."/>
            <person name="Liang C."/>
            <person name="Lipzen A."/>
            <person name="Lutzoni F."/>
            <person name="Magnuson J."/>
            <person name="Mondo S."/>
            <person name="Nolan M."/>
            <person name="Ohm R."/>
            <person name="Pangilinan J."/>
            <person name="Park H.-J.H."/>
            <person name="Ramirez L."/>
            <person name="Alfaro M."/>
            <person name="Sun H."/>
            <person name="Tritt A."/>
            <person name="Yoshinaga Y."/>
            <person name="Zwiers L.-H.L."/>
            <person name="Turgeon B.G."/>
            <person name="Goodwin S.B."/>
            <person name="Spatafora J.W."/>
            <person name="Crous P.W."/>
            <person name="Grigoriev I.V."/>
        </authorList>
    </citation>
    <scope>NUCLEOTIDE SEQUENCE [LARGE SCALE GENOMIC DNA]</scope>
    <source>
        <strain evidence="1 2">CBS 611.86</strain>
    </source>
</reference>
<protein>
    <submittedName>
        <fullName evidence="1">Uncharacterized protein</fullName>
    </submittedName>
</protein>
<keyword evidence="2" id="KW-1185">Reference proteome</keyword>
<organism evidence="1 2">
    <name type="scientific">Massariosphaeria phaeospora</name>
    <dbReference type="NCBI Taxonomy" id="100035"/>
    <lineage>
        <taxon>Eukaryota</taxon>
        <taxon>Fungi</taxon>
        <taxon>Dikarya</taxon>
        <taxon>Ascomycota</taxon>
        <taxon>Pezizomycotina</taxon>
        <taxon>Dothideomycetes</taxon>
        <taxon>Pleosporomycetidae</taxon>
        <taxon>Pleosporales</taxon>
        <taxon>Pleosporales incertae sedis</taxon>
        <taxon>Massariosphaeria</taxon>
    </lineage>
</organism>
<proteinExistence type="predicted"/>
<evidence type="ECO:0000313" key="2">
    <source>
        <dbReference type="Proteomes" id="UP000481861"/>
    </source>
</evidence>
<evidence type="ECO:0000313" key="1">
    <source>
        <dbReference type="EMBL" id="KAF2867522.1"/>
    </source>
</evidence>
<dbReference type="AlphaFoldDB" id="A0A7C8M9L2"/>
<dbReference type="Proteomes" id="UP000481861">
    <property type="component" value="Unassembled WGS sequence"/>
</dbReference>
<feature type="non-terminal residue" evidence="1">
    <location>
        <position position="186"/>
    </location>
</feature>
<comment type="caution">
    <text evidence="1">The sequence shown here is derived from an EMBL/GenBank/DDBJ whole genome shotgun (WGS) entry which is preliminary data.</text>
</comment>
<gene>
    <name evidence="1" type="ORF">BDV95DRAFT_181655</name>
</gene>
<sequence length="186" mass="20650">MPPGLQRPGDFLPVELLFQEAATVSQYKPHSQKCNERFQSVKPAHLVHEKLASFPDRQSAVEKSFAELVVFHGKPLADCAGVRFIVHCLQPGHIKAPFQQLQLKARTRCNGHPALLANGHAARDQRRYALIADDVLAWQDLDRLTGDFVRVVRVLFLTEVAPAVEAPGLGRGGQRNCMVALKSTRE</sequence>
<name>A0A7C8M9L2_9PLEO</name>
<dbReference type="EMBL" id="JAADJZ010000023">
    <property type="protein sequence ID" value="KAF2867522.1"/>
    <property type="molecule type" value="Genomic_DNA"/>
</dbReference>
<accession>A0A7C8M9L2</accession>